<dbReference type="EMBL" id="GL349486">
    <property type="protein sequence ID" value="KNC54130.1"/>
    <property type="molecule type" value="Genomic_DNA"/>
</dbReference>
<dbReference type="GO" id="GO:0000463">
    <property type="term" value="P:maturation of LSU-rRNA from tricistronic rRNA transcript (SSU-rRNA, 5.8S rRNA, LSU-rRNA)"/>
    <property type="evidence" value="ECO:0007669"/>
    <property type="project" value="TreeGrafter"/>
</dbReference>
<dbReference type="STRING" id="461836.A0A0L0DPE6"/>
<feature type="compositionally biased region" description="Basic and acidic residues" evidence="8">
    <location>
        <begin position="34"/>
        <end position="43"/>
    </location>
</feature>
<dbReference type="GO" id="GO:0048254">
    <property type="term" value="P:snoRNA localization"/>
    <property type="evidence" value="ECO:0007669"/>
    <property type="project" value="TreeGrafter"/>
</dbReference>
<dbReference type="OrthoDB" id="272357at2759"/>
<dbReference type="AlphaFoldDB" id="A0A0L0DPE6"/>
<dbReference type="GO" id="GO:0070761">
    <property type="term" value="C:pre-snoRNP complex"/>
    <property type="evidence" value="ECO:0007669"/>
    <property type="project" value="TreeGrafter"/>
</dbReference>
<accession>A0A0L0DPE6</accession>
<evidence type="ECO:0000259" key="9">
    <source>
        <dbReference type="PROSITE" id="PS51083"/>
    </source>
</evidence>
<evidence type="ECO:0000256" key="1">
    <source>
        <dbReference type="ARBA" id="ARBA00022553"/>
    </source>
</evidence>
<dbReference type="Pfam" id="PF25790">
    <property type="entry name" value="BCD1"/>
    <property type="match status" value="1"/>
</dbReference>
<comment type="function">
    <text evidence="5">Required for box C/D snoRNAs accumulation involved in snoRNA processing, snoRNA transport to the nucleolus and ribosome biogenesis.</text>
</comment>
<dbReference type="OMA" id="YDENAFY"/>
<dbReference type="GeneID" id="25568263"/>
<dbReference type="Pfam" id="PF04438">
    <property type="entry name" value="zf-HIT"/>
    <property type="match status" value="1"/>
</dbReference>
<dbReference type="InterPro" id="IPR007529">
    <property type="entry name" value="Znf_HIT"/>
</dbReference>
<dbReference type="InterPro" id="IPR051639">
    <property type="entry name" value="BCD1"/>
</dbReference>
<feature type="domain" description="HIT-type" evidence="9">
    <location>
        <begin position="55"/>
        <end position="88"/>
    </location>
</feature>
<reference evidence="10 11" key="1">
    <citation type="submission" date="2010-05" db="EMBL/GenBank/DDBJ databases">
        <title>The Genome Sequence of Thecamonas trahens ATCC 50062.</title>
        <authorList>
            <consortium name="The Broad Institute Genome Sequencing Platform"/>
            <person name="Russ C."/>
            <person name="Cuomo C."/>
            <person name="Shea T."/>
            <person name="Young S.K."/>
            <person name="Zeng Q."/>
            <person name="Koehrsen M."/>
            <person name="Haas B."/>
            <person name="Borodovsky M."/>
            <person name="Guigo R."/>
            <person name="Alvarado L."/>
            <person name="Berlin A."/>
            <person name="Bochicchio J."/>
            <person name="Borenstein D."/>
            <person name="Chapman S."/>
            <person name="Chen Z."/>
            <person name="Freedman E."/>
            <person name="Gellesch M."/>
            <person name="Goldberg J."/>
            <person name="Griggs A."/>
            <person name="Gujja S."/>
            <person name="Heilman E."/>
            <person name="Heiman D."/>
            <person name="Hepburn T."/>
            <person name="Howarth C."/>
            <person name="Jen D."/>
            <person name="Larson L."/>
            <person name="Mehta T."/>
            <person name="Park D."/>
            <person name="Pearson M."/>
            <person name="Roberts A."/>
            <person name="Saif S."/>
            <person name="Shenoy N."/>
            <person name="Sisk P."/>
            <person name="Stolte C."/>
            <person name="Sykes S."/>
            <person name="Thomson T."/>
            <person name="Walk T."/>
            <person name="White J."/>
            <person name="Yandava C."/>
            <person name="Burger G."/>
            <person name="Gray M.W."/>
            <person name="Holland P.W.H."/>
            <person name="King N."/>
            <person name="Lang F.B.F."/>
            <person name="Roger A.J."/>
            <person name="Ruiz-Trillo I."/>
            <person name="Lander E."/>
            <person name="Nusbaum C."/>
        </authorList>
    </citation>
    <scope>NUCLEOTIDE SEQUENCE [LARGE SCALE GENOMIC DNA]</scope>
    <source>
        <strain evidence="10 11">ATCC 50062</strain>
    </source>
</reference>
<organism evidence="10 11">
    <name type="scientific">Thecamonas trahens ATCC 50062</name>
    <dbReference type="NCBI Taxonomy" id="461836"/>
    <lineage>
        <taxon>Eukaryota</taxon>
        <taxon>Apusozoa</taxon>
        <taxon>Apusomonadida</taxon>
        <taxon>Apusomonadidae</taxon>
        <taxon>Thecamonas</taxon>
    </lineage>
</organism>
<dbReference type="GO" id="GO:0005634">
    <property type="term" value="C:nucleus"/>
    <property type="evidence" value="ECO:0007669"/>
    <property type="project" value="TreeGrafter"/>
</dbReference>
<dbReference type="SUPFAM" id="SSF144232">
    <property type="entry name" value="HIT/MYND zinc finger-like"/>
    <property type="match status" value="1"/>
</dbReference>
<dbReference type="Proteomes" id="UP000054408">
    <property type="component" value="Unassembled WGS sequence"/>
</dbReference>
<proteinExistence type="inferred from homology"/>
<keyword evidence="11" id="KW-1185">Reference proteome</keyword>
<evidence type="ECO:0000256" key="5">
    <source>
        <dbReference type="ARBA" id="ARBA00049598"/>
    </source>
</evidence>
<evidence type="ECO:0000313" key="11">
    <source>
        <dbReference type="Proteomes" id="UP000054408"/>
    </source>
</evidence>
<dbReference type="RefSeq" id="XP_013753952.1">
    <property type="nucleotide sequence ID" value="XM_013898498.1"/>
</dbReference>
<comment type="similarity">
    <text evidence="6">Belongs to the BCD1 family.</text>
</comment>
<dbReference type="GO" id="GO:0000492">
    <property type="term" value="P:box C/D snoRNP assembly"/>
    <property type="evidence" value="ECO:0007669"/>
    <property type="project" value="TreeGrafter"/>
</dbReference>
<sequence length="289" mass="32129">MGLGLQAGILIKCLQMLNRTQDLLPNTCPQMQAHRRDGSESEARKRKREAPAHTCEACGGEGIYTCPRCMVRSCSVACVKRHKAESGCSGKRDRTKFVPRSAMSDALVVNDYLLLEDALRSLDAAQRSRNQMVVAGELGTRGMRPTAGPRKGRAALMREAKRRGISLHFMPDASSRRIANRSHYRNKDKHIHWFVEWRHDGQVVDASLVEETALVGDVVRPLLQRHGVAQASLPRVRAWLRKARVPANAPEADKRIAVRLDASLAECLAGQEIIEFPVFDLDLAPPPMT</sequence>
<evidence type="ECO:0000256" key="7">
    <source>
        <dbReference type="PROSITE-ProRule" id="PRU00453"/>
    </source>
</evidence>
<dbReference type="PANTHER" id="PTHR13483">
    <property type="entry name" value="BOX C_D SNORNA PROTEIN 1-RELATED"/>
    <property type="match status" value="1"/>
</dbReference>
<dbReference type="PANTHER" id="PTHR13483:SF3">
    <property type="entry name" value="BOX C_D SNORNA PROTEIN 1"/>
    <property type="match status" value="1"/>
</dbReference>
<evidence type="ECO:0000313" key="10">
    <source>
        <dbReference type="EMBL" id="KNC54130.1"/>
    </source>
</evidence>
<keyword evidence="1" id="KW-0597">Phosphoprotein</keyword>
<gene>
    <name evidence="10" type="ORF">AMSG_09907</name>
</gene>
<dbReference type="eggNOG" id="KOG2858">
    <property type="taxonomic scope" value="Eukaryota"/>
</dbReference>
<keyword evidence="2" id="KW-0479">Metal-binding</keyword>
<evidence type="ECO:0000256" key="4">
    <source>
        <dbReference type="ARBA" id="ARBA00022833"/>
    </source>
</evidence>
<feature type="region of interest" description="Disordered" evidence="8">
    <location>
        <begin position="28"/>
        <end position="51"/>
    </location>
</feature>
<evidence type="ECO:0000256" key="3">
    <source>
        <dbReference type="ARBA" id="ARBA00022771"/>
    </source>
</evidence>
<protein>
    <submittedName>
        <fullName evidence="10">HIT-type zinc finger-containing protein C1orf181</fullName>
    </submittedName>
</protein>
<name>A0A0L0DPE6_THETB</name>
<dbReference type="PROSITE" id="PS51083">
    <property type="entry name" value="ZF_HIT"/>
    <property type="match status" value="1"/>
</dbReference>
<evidence type="ECO:0000256" key="2">
    <source>
        <dbReference type="ARBA" id="ARBA00022723"/>
    </source>
</evidence>
<dbReference type="Gene3D" id="3.30.60.190">
    <property type="match status" value="1"/>
</dbReference>
<dbReference type="CDD" id="cd23023">
    <property type="entry name" value="zf-HIT_BCD1"/>
    <property type="match status" value="1"/>
</dbReference>
<keyword evidence="3 7" id="KW-0863">Zinc-finger</keyword>
<dbReference type="GO" id="GO:0008270">
    <property type="term" value="F:zinc ion binding"/>
    <property type="evidence" value="ECO:0007669"/>
    <property type="project" value="UniProtKB-UniRule"/>
</dbReference>
<evidence type="ECO:0000256" key="6">
    <source>
        <dbReference type="ARBA" id="ARBA00049654"/>
    </source>
</evidence>
<keyword evidence="4" id="KW-0862">Zinc</keyword>
<dbReference type="InterPro" id="IPR057721">
    <property type="entry name" value="BCD1_alpha/beta"/>
</dbReference>
<evidence type="ECO:0000256" key="8">
    <source>
        <dbReference type="SAM" id="MobiDB-lite"/>
    </source>
</evidence>